<dbReference type="PANTHER" id="PTHR22803">
    <property type="entry name" value="MANNOSE, PHOSPHOLIPASE, LECTIN RECEPTOR RELATED"/>
    <property type="match status" value="1"/>
</dbReference>
<dbReference type="PROSITE" id="PS00615">
    <property type="entry name" value="C_TYPE_LECTIN_1"/>
    <property type="match status" value="1"/>
</dbReference>
<evidence type="ECO:0000313" key="3">
    <source>
        <dbReference type="EnsemblMetazoa" id="G7904.1:cds"/>
    </source>
</evidence>
<feature type="domain" description="C-type lectin" evidence="2">
    <location>
        <begin position="9"/>
        <end position="120"/>
    </location>
</feature>
<evidence type="ECO:0000259" key="2">
    <source>
        <dbReference type="PROSITE" id="PS50041"/>
    </source>
</evidence>
<organism evidence="3 4">
    <name type="scientific">Magallana gigas</name>
    <name type="common">Pacific oyster</name>
    <name type="synonym">Crassostrea gigas</name>
    <dbReference type="NCBI Taxonomy" id="29159"/>
    <lineage>
        <taxon>Eukaryota</taxon>
        <taxon>Metazoa</taxon>
        <taxon>Spiralia</taxon>
        <taxon>Lophotrochozoa</taxon>
        <taxon>Mollusca</taxon>
        <taxon>Bivalvia</taxon>
        <taxon>Autobranchia</taxon>
        <taxon>Pteriomorphia</taxon>
        <taxon>Ostreida</taxon>
        <taxon>Ostreoidea</taxon>
        <taxon>Ostreidae</taxon>
        <taxon>Magallana</taxon>
    </lineage>
</organism>
<dbReference type="Gene3D" id="3.10.100.10">
    <property type="entry name" value="Mannose-Binding Protein A, subunit A"/>
    <property type="match status" value="1"/>
</dbReference>
<dbReference type="AlphaFoldDB" id="A0A8W8NSS6"/>
<keyword evidence="4" id="KW-1185">Reference proteome</keyword>
<dbReference type="InterPro" id="IPR050111">
    <property type="entry name" value="C-type_lectin/snaclec_domain"/>
</dbReference>
<evidence type="ECO:0000256" key="1">
    <source>
        <dbReference type="ARBA" id="ARBA00023157"/>
    </source>
</evidence>
<accession>A0A8W8NSS6</accession>
<sequence>MGTAFALEKEYCETLYDAYLVAIDTAPENDWLVKTFVERDIGSKETCDSLFSCGSLWTGGTDQAEEGNFIWTGSNATVEFVNWAPNNPNNNRDNEHCIRLLIDGTWSDYVCSDQLSFICEKTLVLNK</sequence>
<protein>
    <recommendedName>
        <fullName evidence="2">C-type lectin domain-containing protein</fullName>
    </recommendedName>
</protein>
<dbReference type="InterPro" id="IPR018378">
    <property type="entry name" value="C-type_lectin_CS"/>
</dbReference>
<keyword evidence="1" id="KW-1015">Disulfide bond</keyword>
<dbReference type="SUPFAM" id="SSF56436">
    <property type="entry name" value="C-type lectin-like"/>
    <property type="match status" value="1"/>
</dbReference>
<evidence type="ECO:0000313" key="4">
    <source>
        <dbReference type="Proteomes" id="UP000005408"/>
    </source>
</evidence>
<reference evidence="3" key="1">
    <citation type="submission" date="2022-08" db="UniProtKB">
        <authorList>
            <consortium name="EnsemblMetazoa"/>
        </authorList>
    </citation>
    <scope>IDENTIFICATION</scope>
    <source>
        <strain evidence="3">05x7-T-G4-1.051#20</strain>
    </source>
</reference>
<dbReference type="PROSITE" id="PS50041">
    <property type="entry name" value="C_TYPE_LECTIN_2"/>
    <property type="match status" value="1"/>
</dbReference>
<dbReference type="InterPro" id="IPR016186">
    <property type="entry name" value="C-type_lectin-like/link_sf"/>
</dbReference>
<proteinExistence type="predicted"/>
<dbReference type="Proteomes" id="UP000005408">
    <property type="component" value="Unassembled WGS sequence"/>
</dbReference>
<dbReference type="InterPro" id="IPR001304">
    <property type="entry name" value="C-type_lectin-like"/>
</dbReference>
<dbReference type="EnsemblMetazoa" id="G7904.1">
    <property type="protein sequence ID" value="G7904.1:cds"/>
    <property type="gene ID" value="G7904"/>
</dbReference>
<dbReference type="SMART" id="SM00034">
    <property type="entry name" value="CLECT"/>
    <property type="match status" value="1"/>
</dbReference>
<dbReference type="InterPro" id="IPR016187">
    <property type="entry name" value="CTDL_fold"/>
</dbReference>
<name>A0A8W8NSS6_MAGGI</name>
<dbReference type="Pfam" id="PF00059">
    <property type="entry name" value="Lectin_C"/>
    <property type="match status" value="1"/>
</dbReference>
<dbReference type="CDD" id="cd00037">
    <property type="entry name" value="CLECT"/>
    <property type="match status" value="1"/>
</dbReference>